<dbReference type="PANTHER" id="PTHR43876:SF7">
    <property type="entry name" value="UBIQUINONE BIOSYNTHESIS MONOOXYGENASE COQ6, MITOCHONDRIAL"/>
    <property type="match status" value="1"/>
</dbReference>
<dbReference type="NCBIfam" id="TIGR01988">
    <property type="entry name" value="Ubi-OHases"/>
    <property type="match status" value="1"/>
</dbReference>
<gene>
    <name evidence="9" type="ORF">QTP81_02980</name>
</gene>
<keyword evidence="5" id="KW-0274">FAD</keyword>
<dbReference type="InterPro" id="IPR018168">
    <property type="entry name" value="Ubi_Hdrlase_CS"/>
</dbReference>
<comment type="pathway">
    <text evidence="2">Cofactor biosynthesis; ubiquinone biosynthesis.</text>
</comment>
<dbReference type="InterPro" id="IPR010971">
    <property type="entry name" value="UbiH/COQ6"/>
</dbReference>
<dbReference type="PROSITE" id="PS01304">
    <property type="entry name" value="UBIH"/>
    <property type="match status" value="1"/>
</dbReference>
<dbReference type="InterPro" id="IPR002938">
    <property type="entry name" value="FAD-bd"/>
</dbReference>
<evidence type="ECO:0000256" key="3">
    <source>
        <dbReference type="ARBA" id="ARBA00005349"/>
    </source>
</evidence>
<keyword evidence="6" id="KW-0560">Oxidoreductase</keyword>
<protein>
    <submittedName>
        <fullName evidence="9">FAD-dependent monooxygenase</fullName>
    </submittedName>
</protein>
<dbReference type="EMBL" id="JAUCBP010000002">
    <property type="protein sequence ID" value="MDM7859569.1"/>
    <property type="molecule type" value="Genomic_DNA"/>
</dbReference>
<evidence type="ECO:0000256" key="2">
    <source>
        <dbReference type="ARBA" id="ARBA00004749"/>
    </source>
</evidence>
<evidence type="ECO:0000256" key="6">
    <source>
        <dbReference type="ARBA" id="ARBA00023002"/>
    </source>
</evidence>
<evidence type="ECO:0000256" key="4">
    <source>
        <dbReference type="ARBA" id="ARBA00022630"/>
    </source>
</evidence>
<sequence length="389" mass="42813">MVKVDITIVGGGMVGLALAAQLKSSGLSIAVINNRPIARALPNITESRVSAINVASQAMLEKVGAWALLQSERFCPYTGMQVWEQDSFAKISFATEQTGQQCLGTIVENQNIVNALYQVVSQQANVKLLENCQIERIHYSDDEAILTYNNGELLTTRLLIGADGAESQVRKSKQIPLTFWSYDQQAIVATINTEKTHDNIARQAFTPFGPLAFLPLNEPHQCSIVWSQDTERASELMALDEQQFTQQLAVASDMQLGPCQLANQRVSIPLTMRYAREWLNGPVVLVGDAAHTIHPLAGQGVNLGFQDTVMLAESLNNLGAGQLSDRRVLRAYERSRKAEAAKMIATMEGFKQLFSGRDPVKKLIRGIGMRAVNDMPMVKQRLIEQAMGL</sequence>
<evidence type="ECO:0000256" key="5">
    <source>
        <dbReference type="ARBA" id="ARBA00022827"/>
    </source>
</evidence>
<dbReference type="PANTHER" id="PTHR43876">
    <property type="entry name" value="UBIQUINONE BIOSYNTHESIS MONOOXYGENASE COQ6, MITOCHONDRIAL"/>
    <property type="match status" value="1"/>
</dbReference>
<comment type="caution">
    <text evidence="9">The sequence shown here is derived from an EMBL/GenBank/DDBJ whole genome shotgun (WGS) entry which is preliminary data.</text>
</comment>
<dbReference type="Gene3D" id="3.50.50.60">
    <property type="entry name" value="FAD/NAD(P)-binding domain"/>
    <property type="match status" value="2"/>
</dbReference>
<evidence type="ECO:0000313" key="10">
    <source>
        <dbReference type="Proteomes" id="UP001234343"/>
    </source>
</evidence>
<dbReference type="Proteomes" id="UP001234343">
    <property type="component" value="Unassembled WGS sequence"/>
</dbReference>
<keyword evidence="7 9" id="KW-0503">Monooxygenase</keyword>
<comment type="cofactor">
    <cofactor evidence="1">
        <name>FAD</name>
        <dbReference type="ChEBI" id="CHEBI:57692"/>
    </cofactor>
</comment>
<dbReference type="PRINTS" id="PR00420">
    <property type="entry name" value="RNGMNOXGNASE"/>
</dbReference>
<evidence type="ECO:0000256" key="1">
    <source>
        <dbReference type="ARBA" id="ARBA00001974"/>
    </source>
</evidence>
<name>A0ABT7STP2_9ALTE</name>
<dbReference type="Pfam" id="PF01494">
    <property type="entry name" value="FAD_binding_3"/>
    <property type="match status" value="1"/>
</dbReference>
<dbReference type="InterPro" id="IPR036188">
    <property type="entry name" value="FAD/NAD-bd_sf"/>
</dbReference>
<accession>A0ABT7STP2</accession>
<dbReference type="SUPFAM" id="SSF51905">
    <property type="entry name" value="FAD/NAD(P)-binding domain"/>
    <property type="match status" value="1"/>
</dbReference>
<comment type="similarity">
    <text evidence="3">Belongs to the UbiH/COQ6 family.</text>
</comment>
<keyword evidence="4" id="KW-0285">Flavoprotein</keyword>
<dbReference type="GO" id="GO:0004497">
    <property type="term" value="F:monooxygenase activity"/>
    <property type="evidence" value="ECO:0007669"/>
    <property type="project" value="UniProtKB-KW"/>
</dbReference>
<proteinExistence type="inferred from homology"/>
<keyword evidence="10" id="KW-1185">Reference proteome</keyword>
<reference evidence="9 10" key="1">
    <citation type="submission" date="2023-06" db="EMBL/GenBank/DDBJ databases">
        <title>Alteromonas sp. ASW11-36 isolated from intertidal sand.</title>
        <authorList>
            <person name="Li Y."/>
        </authorList>
    </citation>
    <scope>NUCLEOTIDE SEQUENCE [LARGE SCALE GENOMIC DNA]</scope>
    <source>
        <strain evidence="9 10">ASW11-36</strain>
    </source>
</reference>
<evidence type="ECO:0000313" key="9">
    <source>
        <dbReference type="EMBL" id="MDM7859569.1"/>
    </source>
</evidence>
<feature type="domain" description="FAD-binding" evidence="8">
    <location>
        <begin position="3"/>
        <end position="344"/>
    </location>
</feature>
<evidence type="ECO:0000256" key="7">
    <source>
        <dbReference type="ARBA" id="ARBA00023033"/>
    </source>
</evidence>
<evidence type="ECO:0000259" key="8">
    <source>
        <dbReference type="Pfam" id="PF01494"/>
    </source>
</evidence>
<organism evidence="9 10">
    <name type="scientific">Alteromonas arenosi</name>
    <dbReference type="NCBI Taxonomy" id="3055817"/>
    <lineage>
        <taxon>Bacteria</taxon>
        <taxon>Pseudomonadati</taxon>
        <taxon>Pseudomonadota</taxon>
        <taxon>Gammaproteobacteria</taxon>
        <taxon>Alteromonadales</taxon>
        <taxon>Alteromonadaceae</taxon>
        <taxon>Alteromonas/Salinimonas group</taxon>
        <taxon>Alteromonas</taxon>
    </lineage>
</organism>
<dbReference type="RefSeq" id="WP_289363615.1">
    <property type="nucleotide sequence ID" value="NZ_JAUCBP010000002.1"/>
</dbReference>
<dbReference type="InterPro" id="IPR051205">
    <property type="entry name" value="UbiH/COQ6_monooxygenase"/>
</dbReference>